<dbReference type="Gene3D" id="3.90.79.10">
    <property type="entry name" value="Nucleoside Triphosphate Pyrophosphohydrolase"/>
    <property type="match status" value="1"/>
</dbReference>
<gene>
    <name evidence="6" type="ORF">ACFPGP_15500</name>
</gene>
<dbReference type="InterPro" id="IPR000086">
    <property type="entry name" value="NUDIX_hydrolase_dom"/>
</dbReference>
<dbReference type="InterPro" id="IPR020084">
    <property type="entry name" value="NUDIX_hydrolase_CS"/>
</dbReference>
<accession>A0ABW0BMF0</accession>
<protein>
    <submittedName>
        <fullName evidence="6">NUDIX hydrolase</fullName>
        <ecNumber evidence="6">3.6.-.-</ecNumber>
    </submittedName>
</protein>
<dbReference type="RefSeq" id="WP_378591615.1">
    <property type="nucleotide sequence ID" value="NZ_JBHSKD010000019.1"/>
</dbReference>
<dbReference type="PANTHER" id="PTHR43046">
    <property type="entry name" value="GDP-MANNOSE MANNOSYL HYDROLASE"/>
    <property type="match status" value="1"/>
</dbReference>
<dbReference type="Pfam" id="PF00293">
    <property type="entry name" value="NUDIX"/>
    <property type="match status" value="1"/>
</dbReference>
<dbReference type="InterPro" id="IPR020476">
    <property type="entry name" value="Nudix_hydrolase"/>
</dbReference>
<dbReference type="SUPFAM" id="SSF55811">
    <property type="entry name" value="Nudix"/>
    <property type="match status" value="1"/>
</dbReference>
<keyword evidence="7" id="KW-1185">Reference proteome</keyword>
<evidence type="ECO:0000259" key="5">
    <source>
        <dbReference type="PROSITE" id="PS51462"/>
    </source>
</evidence>
<dbReference type="EC" id="3.6.-.-" evidence="6"/>
<sequence>MDYTDYDTRLAAYAVILDGPSILLALWNEAAEPEWTMPGGGVELHESVEEAAVREVREESGYDVRLGRLLGVDSFLIPGHRRHNGSGRVLKSVRVVFEAEVVGGELTREVGGTTDEARWIPLEEVRSLRRVSLVDRSLRMAGLV</sequence>
<evidence type="ECO:0000256" key="4">
    <source>
        <dbReference type="RuleBase" id="RU003476"/>
    </source>
</evidence>
<evidence type="ECO:0000256" key="2">
    <source>
        <dbReference type="ARBA" id="ARBA00005582"/>
    </source>
</evidence>
<dbReference type="InterPro" id="IPR015797">
    <property type="entry name" value="NUDIX_hydrolase-like_dom_sf"/>
</dbReference>
<dbReference type="GO" id="GO:0016787">
    <property type="term" value="F:hydrolase activity"/>
    <property type="evidence" value="ECO:0007669"/>
    <property type="project" value="UniProtKB-KW"/>
</dbReference>
<evidence type="ECO:0000313" key="7">
    <source>
        <dbReference type="Proteomes" id="UP001596087"/>
    </source>
</evidence>
<dbReference type="PANTHER" id="PTHR43046:SF2">
    <property type="entry name" value="8-OXO-DGTP DIPHOSPHATASE-RELATED"/>
    <property type="match status" value="1"/>
</dbReference>
<dbReference type="PROSITE" id="PS51462">
    <property type="entry name" value="NUDIX"/>
    <property type="match status" value="1"/>
</dbReference>
<name>A0ABW0BMF0_9ACTN</name>
<proteinExistence type="inferred from homology"/>
<dbReference type="Proteomes" id="UP001596087">
    <property type="component" value="Unassembled WGS sequence"/>
</dbReference>
<reference evidence="7" key="1">
    <citation type="journal article" date="2019" name="Int. J. Syst. Evol. Microbiol.">
        <title>The Global Catalogue of Microorganisms (GCM) 10K type strain sequencing project: providing services to taxonomists for standard genome sequencing and annotation.</title>
        <authorList>
            <consortium name="The Broad Institute Genomics Platform"/>
            <consortium name="The Broad Institute Genome Sequencing Center for Infectious Disease"/>
            <person name="Wu L."/>
            <person name="Ma J."/>
        </authorList>
    </citation>
    <scope>NUCLEOTIDE SEQUENCE [LARGE SCALE GENOMIC DNA]</scope>
    <source>
        <strain evidence="7">DFY41</strain>
    </source>
</reference>
<dbReference type="CDD" id="cd02883">
    <property type="entry name" value="NUDIX_Hydrolase"/>
    <property type="match status" value="1"/>
</dbReference>
<comment type="caution">
    <text evidence="6">The sequence shown here is derived from an EMBL/GenBank/DDBJ whole genome shotgun (WGS) entry which is preliminary data.</text>
</comment>
<keyword evidence="3 4" id="KW-0378">Hydrolase</keyword>
<dbReference type="PRINTS" id="PR00502">
    <property type="entry name" value="NUDIXFAMILY"/>
</dbReference>
<feature type="domain" description="Nudix hydrolase" evidence="5">
    <location>
        <begin position="7"/>
        <end position="144"/>
    </location>
</feature>
<evidence type="ECO:0000256" key="1">
    <source>
        <dbReference type="ARBA" id="ARBA00001946"/>
    </source>
</evidence>
<dbReference type="PROSITE" id="PS00893">
    <property type="entry name" value="NUDIX_BOX"/>
    <property type="match status" value="1"/>
</dbReference>
<organism evidence="6 7">
    <name type="scientific">Nocardioides taihuensis</name>
    <dbReference type="NCBI Taxonomy" id="1835606"/>
    <lineage>
        <taxon>Bacteria</taxon>
        <taxon>Bacillati</taxon>
        <taxon>Actinomycetota</taxon>
        <taxon>Actinomycetes</taxon>
        <taxon>Propionibacteriales</taxon>
        <taxon>Nocardioidaceae</taxon>
        <taxon>Nocardioides</taxon>
    </lineage>
</organism>
<evidence type="ECO:0000256" key="3">
    <source>
        <dbReference type="ARBA" id="ARBA00022801"/>
    </source>
</evidence>
<comment type="cofactor">
    <cofactor evidence="1">
        <name>Mg(2+)</name>
        <dbReference type="ChEBI" id="CHEBI:18420"/>
    </cofactor>
</comment>
<evidence type="ECO:0000313" key="6">
    <source>
        <dbReference type="EMBL" id="MFC5178087.1"/>
    </source>
</evidence>
<comment type="similarity">
    <text evidence="2 4">Belongs to the Nudix hydrolase family.</text>
</comment>
<dbReference type="EMBL" id="JBHSKD010000019">
    <property type="protein sequence ID" value="MFC5178087.1"/>
    <property type="molecule type" value="Genomic_DNA"/>
</dbReference>